<dbReference type="Pfam" id="PF00300">
    <property type="entry name" value="His_Phos_1"/>
    <property type="match status" value="1"/>
</dbReference>
<dbReference type="InterPro" id="IPR029033">
    <property type="entry name" value="His_PPase_superfam"/>
</dbReference>
<dbReference type="EMBL" id="JAHRHJ020003813">
    <property type="protein sequence ID" value="KAH9290658.1"/>
    <property type="molecule type" value="Genomic_DNA"/>
</dbReference>
<evidence type="ECO:0000313" key="1">
    <source>
        <dbReference type="EMBL" id="KAH9290658.1"/>
    </source>
</evidence>
<reference evidence="1 2" key="1">
    <citation type="journal article" date="2021" name="Nat. Plants">
        <title>The Taxus genome provides insights into paclitaxel biosynthesis.</title>
        <authorList>
            <person name="Xiong X."/>
            <person name="Gou J."/>
            <person name="Liao Q."/>
            <person name="Li Y."/>
            <person name="Zhou Q."/>
            <person name="Bi G."/>
            <person name="Li C."/>
            <person name="Du R."/>
            <person name="Wang X."/>
            <person name="Sun T."/>
            <person name="Guo L."/>
            <person name="Liang H."/>
            <person name="Lu P."/>
            <person name="Wu Y."/>
            <person name="Zhang Z."/>
            <person name="Ro D.K."/>
            <person name="Shang Y."/>
            <person name="Huang S."/>
            <person name="Yan J."/>
        </authorList>
    </citation>
    <scope>NUCLEOTIDE SEQUENCE [LARGE SCALE GENOMIC DNA]</scope>
    <source>
        <strain evidence="1">Ta-2019</strain>
    </source>
</reference>
<evidence type="ECO:0000313" key="2">
    <source>
        <dbReference type="Proteomes" id="UP000824469"/>
    </source>
</evidence>
<organism evidence="1 2">
    <name type="scientific">Taxus chinensis</name>
    <name type="common">Chinese yew</name>
    <name type="synonym">Taxus wallichiana var. chinensis</name>
    <dbReference type="NCBI Taxonomy" id="29808"/>
    <lineage>
        <taxon>Eukaryota</taxon>
        <taxon>Viridiplantae</taxon>
        <taxon>Streptophyta</taxon>
        <taxon>Embryophyta</taxon>
        <taxon>Tracheophyta</taxon>
        <taxon>Spermatophyta</taxon>
        <taxon>Pinopsida</taxon>
        <taxon>Pinidae</taxon>
        <taxon>Conifers II</taxon>
        <taxon>Cupressales</taxon>
        <taxon>Taxaceae</taxon>
        <taxon>Taxus</taxon>
    </lineage>
</organism>
<keyword evidence="2" id="KW-1185">Reference proteome</keyword>
<dbReference type="Gene3D" id="3.40.50.1240">
    <property type="entry name" value="Phosphoglycerate mutase-like"/>
    <property type="match status" value="1"/>
</dbReference>
<comment type="caution">
    <text evidence="1">The sequence shown here is derived from an EMBL/GenBank/DDBJ whole genome shotgun (WGS) entry which is preliminary data.</text>
</comment>
<dbReference type="InterPro" id="IPR013078">
    <property type="entry name" value="His_Pase_superF_clade-1"/>
</dbReference>
<feature type="non-terminal residue" evidence="1">
    <location>
        <position position="115"/>
    </location>
</feature>
<sequence length="115" mass="12837">MKNKYWVLRHGRSIPNQNGLIVSSLENGVLPEYGLATDGILQANAAGDLFLKATDELRERYFGPRLELQSHDHYPEIWALDERDPFSRPEGGESVADVASRLSTIVPKIEAECEG</sequence>
<dbReference type="AlphaFoldDB" id="A0AA38C624"/>
<dbReference type="Proteomes" id="UP000824469">
    <property type="component" value="Unassembled WGS sequence"/>
</dbReference>
<accession>A0AA38C624</accession>
<dbReference type="SUPFAM" id="SSF53254">
    <property type="entry name" value="Phosphoglycerate mutase-like"/>
    <property type="match status" value="1"/>
</dbReference>
<gene>
    <name evidence="1" type="ORF">KI387_034775</name>
</gene>
<dbReference type="PANTHER" id="PTHR47821">
    <property type="entry name" value="PHOSPHOGLYCERATE MUTASE FAMILY PROTEIN"/>
    <property type="match status" value="1"/>
</dbReference>
<dbReference type="OMA" id="MIESECE"/>
<evidence type="ECO:0008006" key="3">
    <source>
        <dbReference type="Google" id="ProtNLM"/>
    </source>
</evidence>
<dbReference type="PANTHER" id="PTHR47821:SF2">
    <property type="entry name" value="PHOSPHOGLYCERATE MUTASE FAMILY PROTEIN"/>
    <property type="match status" value="1"/>
</dbReference>
<protein>
    <recommendedName>
        <fullName evidence="3">Histidine phosphatase family protein</fullName>
    </recommendedName>
</protein>
<proteinExistence type="predicted"/>
<name>A0AA38C624_TAXCH</name>